<sequence length="70" mass="6881">MYIRARGGAVGGGAIEDVVNCIESTNGFYDAVGIEGGAEGGTIGCVDASEASETSRVGGRTTCPRPCPGG</sequence>
<protein>
    <submittedName>
        <fullName evidence="1">Uncharacterized protein</fullName>
    </submittedName>
</protein>
<reference evidence="1" key="2">
    <citation type="journal article" date="2024" name="Plant">
        <title>Genomic evolution and insights into agronomic trait innovations of Sesamum species.</title>
        <authorList>
            <person name="Miao H."/>
            <person name="Wang L."/>
            <person name="Qu L."/>
            <person name="Liu H."/>
            <person name="Sun Y."/>
            <person name="Le M."/>
            <person name="Wang Q."/>
            <person name="Wei S."/>
            <person name="Zheng Y."/>
            <person name="Lin W."/>
            <person name="Duan Y."/>
            <person name="Cao H."/>
            <person name="Xiong S."/>
            <person name="Wang X."/>
            <person name="Wei L."/>
            <person name="Li C."/>
            <person name="Ma Q."/>
            <person name="Ju M."/>
            <person name="Zhao R."/>
            <person name="Li G."/>
            <person name="Mu C."/>
            <person name="Tian Q."/>
            <person name="Mei H."/>
            <person name="Zhang T."/>
            <person name="Gao T."/>
            <person name="Zhang H."/>
        </authorList>
    </citation>
    <scope>NUCLEOTIDE SEQUENCE</scope>
    <source>
        <strain evidence="1">G02</strain>
    </source>
</reference>
<accession>A0AAW2MCQ8</accession>
<dbReference type="EMBL" id="JACGWJ010000022">
    <property type="protein sequence ID" value="KAL0329195.1"/>
    <property type="molecule type" value="Genomic_DNA"/>
</dbReference>
<comment type="caution">
    <text evidence="1">The sequence shown here is derived from an EMBL/GenBank/DDBJ whole genome shotgun (WGS) entry which is preliminary data.</text>
</comment>
<gene>
    <name evidence="1" type="ORF">Sradi_4906200</name>
</gene>
<proteinExistence type="predicted"/>
<organism evidence="1">
    <name type="scientific">Sesamum radiatum</name>
    <name type="common">Black benniseed</name>
    <dbReference type="NCBI Taxonomy" id="300843"/>
    <lineage>
        <taxon>Eukaryota</taxon>
        <taxon>Viridiplantae</taxon>
        <taxon>Streptophyta</taxon>
        <taxon>Embryophyta</taxon>
        <taxon>Tracheophyta</taxon>
        <taxon>Spermatophyta</taxon>
        <taxon>Magnoliopsida</taxon>
        <taxon>eudicotyledons</taxon>
        <taxon>Gunneridae</taxon>
        <taxon>Pentapetalae</taxon>
        <taxon>asterids</taxon>
        <taxon>lamiids</taxon>
        <taxon>Lamiales</taxon>
        <taxon>Pedaliaceae</taxon>
        <taxon>Sesamum</taxon>
    </lineage>
</organism>
<reference evidence="1" key="1">
    <citation type="submission" date="2020-06" db="EMBL/GenBank/DDBJ databases">
        <authorList>
            <person name="Li T."/>
            <person name="Hu X."/>
            <person name="Zhang T."/>
            <person name="Song X."/>
            <person name="Zhang H."/>
            <person name="Dai N."/>
            <person name="Sheng W."/>
            <person name="Hou X."/>
            <person name="Wei L."/>
        </authorList>
    </citation>
    <scope>NUCLEOTIDE SEQUENCE</scope>
    <source>
        <strain evidence="1">G02</strain>
        <tissue evidence="1">Leaf</tissue>
    </source>
</reference>
<dbReference type="AlphaFoldDB" id="A0AAW2MCQ8"/>
<name>A0AAW2MCQ8_SESRA</name>
<evidence type="ECO:0000313" key="1">
    <source>
        <dbReference type="EMBL" id="KAL0329195.1"/>
    </source>
</evidence>